<dbReference type="Proteomes" id="UP000005426">
    <property type="component" value="Unassembled WGS sequence"/>
</dbReference>
<evidence type="ECO:0000256" key="2">
    <source>
        <dbReference type="ARBA" id="ARBA00022833"/>
    </source>
</evidence>
<keyword evidence="4" id="KW-0804">Transcription</keyword>
<evidence type="ECO:0000256" key="3">
    <source>
        <dbReference type="ARBA" id="ARBA00023015"/>
    </source>
</evidence>
<keyword evidence="3" id="KW-0805">Transcription regulation</keyword>
<evidence type="ECO:0008006" key="9">
    <source>
        <dbReference type="Google" id="ProtNLM"/>
    </source>
</evidence>
<dbReference type="OMA" id="MMLRRQT"/>
<feature type="region of interest" description="Disordered" evidence="6">
    <location>
        <begin position="1"/>
        <end position="71"/>
    </location>
</feature>
<name>G9NTH7_HYPAI</name>
<dbReference type="AlphaFoldDB" id="G9NTH7"/>
<evidence type="ECO:0000256" key="6">
    <source>
        <dbReference type="SAM" id="MobiDB-lite"/>
    </source>
</evidence>
<dbReference type="PANTHER" id="PTHR47660:SF3">
    <property type="entry name" value="FINGER DOMAIN PROTEIN, PUTATIVE (AFU_ORTHOLOGUE AFUA_4G03310)-RELATED"/>
    <property type="match status" value="1"/>
</dbReference>
<evidence type="ECO:0000313" key="8">
    <source>
        <dbReference type="Proteomes" id="UP000005426"/>
    </source>
</evidence>
<dbReference type="GO" id="GO:0046872">
    <property type="term" value="F:metal ion binding"/>
    <property type="evidence" value="ECO:0007669"/>
    <property type="project" value="UniProtKB-KW"/>
</dbReference>
<gene>
    <name evidence="7" type="ORF">TRIATDRAFT_131986</name>
</gene>
<keyword evidence="5" id="KW-0539">Nucleus</keyword>
<dbReference type="eggNOG" id="ENOG502S073">
    <property type="taxonomic scope" value="Eukaryota"/>
</dbReference>
<evidence type="ECO:0000256" key="1">
    <source>
        <dbReference type="ARBA" id="ARBA00022723"/>
    </source>
</evidence>
<feature type="compositionally biased region" description="Polar residues" evidence="6">
    <location>
        <begin position="1"/>
        <end position="40"/>
    </location>
</feature>
<dbReference type="PANTHER" id="PTHR47660">
    <property type="entry name" value="TRANSCRIPTION FACTOR WITH C2H2 AND ZN(2)-CYS(6) DNA BINDING DOMAIN (EUROFUNG)-RELATED-RELATED"/>
    <property type="match status" value="1"/>
</dbReference>
<keyword evidence="8" id="KW-1185">Reference proteome</keyword>
<proteinExistence type="predicted"/>
<sequence>MENPSILQQQKPGLTANSSQTESFVPDTLSSDYTTHAYNTSSSSSDVHQSSDERGANDSNTEKTPVSNSTNSWQTALDFQCSSLDEDDGAQTGASTELLHTYQVFTTSKFAAGLLSQAISAFPQMMLRRQTFPPFIHAHWHLPSLPETLANCMSIAQLFATRTTETRPFLWRTIGIEVKRLQDEVEFATLLDLQNALQSVILFVIMAIVDQDSGTLSLAPNFFLMFKVLCNRSRDILGGSCFTYPGEALPTTSWEDWIYAETRRRIICVWFLISRILSVRAGGSPMPQYPMNLLPVVSSKTVWEARSTTEWQTEKALYDASDPMTSFEELVNAKRRSNQPYYRRKLETWDAGADKMGTLLNIAAELM</sequence>
<reference evidence="7 8" key="1">
    <citation type="journal article" date="2011" name="Genome Biol.">
        <title>Comparative genome sequence analysis underscores mycoparasitism as the ancestral life style of Trichoderma.</title>
        <authorList>
            <person name="Kubicek C.P."/>
            <person name="Herrera-Estrella A."/>
            <person name="Seidl-Seiboth V."/>
            <person name="Martinez D.A."/>
            <person name="Druzhinina I.S."/>
            <person name="Thon M."/>
            <person name="Zeilinger S."/>
            <person name="Casas-Flores S."/>
            <person name="Horwitz B.A."/>
            <person name="Mukherjee P.K."/>
            <person name="Mukherjee M."/>
            <person name="Kredics L."/>
            <person name="Alcaraz L.D."/>
            <person name="Aerts A."/>
            <person name="Antal Z."/>
            <person name="Atanasova L."/>
            <person name="Cervantes-Badillo M.G."/>
            <person name="Challacombe J."/>
            <person name="Chertkov O."/>
            <person name="McCluskey K."/>
            <person name="Coulpier F."/>
            <person name="Deshpande N."/>
            <person name="von Doehren H."/>
            <person name="Ebbole D.J."/>
            <person name="Esquivel-Naranjo E.U."/>
            <person name="Fekete E."/>
            <person name="Flipphi M."/>
            <person name="Glaser F."/>
            <person name="Gomez-Rodriguez E.Y."/>
            <person name="Gruber S."/>
            <person name="Han C."/>
            <person name="Henrissat B."/>
            <person name="Hermosa R."/>
            <person name="Hernandez-Onate M."/>
            <person name="Karaffa L."/>
            <person name="Kosti I."/>
            <person name="Le Crom S."/>
            <person name="Lindquist E."/>
            <person name="Lucas S."/>
            <person name="Luebeck M."/>
            <person name="Luebeck P.S."/>
            <person name="Margeot A."/>
            <person name="Metz B."/>
            <person name="Misra M."/>
            <person name="Nevalainen H."/>
            <person name="Omann M."/>
            <person name="Packer N."/>
            <person name="Perrone G."/>
            <person name="Uresti-Rivera E.E."/>
            <person name="Salamov A."/>
            <person name="Schmoll M."/>
            <person name="Seiboth B."/>
            <person name="Shapiro H."/>
            <person name="Sukno S."/>
            <person name="Tamayo-Ramos J.A."/>
            <person name="Tisch D."/>
            <person name="Wiest A."/>
            <person name="Wilkinson H.H."/>
            <person name="Zhang M."/>
            <person name="Coutinho P.M."/>
            <person name="Kenerley C.M."/>
            <person name="Monte E."/>
            <person name="Baker S.E."/>
            <person name="Grigoriev I.V."/>
        </authorList>
    </citation>
    <scope>NUCLEOTIDE SEQUENCE [LARGE SCALE GENOMIC DNA]</scope>
    <source>
        <strain evidence="8">ATCC 20476 / IMI 206040</strain>
    </source>
</reference>
<evidence type="ECO:0000313" key="7">
    <source>
        <dbReference type="EMBL" id="EHK46019.1"/>
    </source>
</evidence>
<accession>G9NTH7</accession>
<dbReference type="EMBL" id="ABDG02000023">
    <property type="protein sequence ID" value="EHK46019.1"/>
    <property type="molecule type" value="Genomic_DNA"/>
</dbReference>
<protein>
    <recommendedName>
        <fullName evidence="9">Transcription factor domain-containing protein</fullName>
    </recommendedName>
</protein>
<keyword evidence="2" id="KW-0862">Zinc</keyword>
<dbReference type="OrthoDB" id="5423818at2759"/>
<evidence type="ECO:0000256" key="5">
    <source>
        <dbReference type="ARBA" id="ARBA00023242"/>
    </source>
</evidence>
<dbReference type="KEGG" id="tatv:25775250"/>
<feature type="compositionally biased region" description="Polar residues" evidence="6">
    <location>
        <begin position="57"/>
        <end position="71"/>
    </location>
</feature>
<comment type="caution">
    <text evidence="7">The sequence shown here is derived from an EMBL/GenBank/DDBJ whole genome shotgun (WGS) entry which is preliminary data.</text>
</comment>
<dbReference type="GeneID" id="25775250"/>
<dbReference type="STRING" id="452589.G9NTH7"/>
<dbReference type="HOGENOM" id="CLU_044368_1_0_1"/>
<keyword evidence="1" id="KW-0479">Metal-binding</keyword>
<evidence type="ECO:0000256" key="4">
    <source>
        <dbReference type="ARBA" id="ARBA00023163"/>
    </source>
</evidence>
<organism evidence="7 8">
    <name type="scientific">Hypocrea atroviridis (strain ATCC 20476 / IMI 206040)</name>
    <name type="common">Trichoderma atroviride</name>
    <dbReference type="NCBI Taxonomy" id="452589"/>
    <lineage>
        <taxon>Eukaryota</taxon>
        <taxon>Fungi</taxon>
        <taxon>Dikarya</taxon>
        <taxon>Ascomycota</taxon>
        <taxon>Pezizomycotina</taxon>
        <taxon>Sordariomycetes</taxon>
        <taxon>Hypocreomycetidae</taxon>
        <taxon>Hypocreales</taxon>
        <taxon>Hypocreaceae</taxon>
        <taxon>Trichoderma</taxon>
    </lineage>
</organism>